<sequence length="404" mass="45908">MEKIVQPTAPTERHSLLDVLRGFALLGVLLANMVSHSGYFFLSKAGIEALGTAEIDHIAEWIEHFLIDGKFYSLFSMLFGIGFALQMKRSSALDTDFTARFRRRLVIMFVLGLLHAILLYVGDILTVYALTGFVLLLFRKSSDKVLLRGAVILMLIPIAQYAIMWAIHSANPPAPVVEEGPRFFDQVILTFRTGSYPEIMQMNIGGLIVARYPDLFFTGRFFRVLAMFLIGFYISRNMIYANIAAHRPLIRKVMIWGAVIGIPCNIVLAMMMTTDAYYDFEPTGIIQPLVYAFGVPGLALCYAAIFALLFENPGWKKRLMVFAPVGQLALTNYIMQSLICACIFMSYGLALEAQIGPARLALIAFAIYTFQIIFSHIWIRYFRFGPMEWIWRSLTYKKWQPFRI</sequence>
<feature type="transmembrane region" description="Helical" evidence="1">
    <location>
        <begin position="221"/>
        <end position="241"/>
    </location>
</feature>
<evidence type="ECO:0000259" key="2">
    <source>
        <dbReference type="Pfam" id="PF04235"/>
    </source>
</evidence>
<dbReference type="Pfam" id="PF04235">
    <property type="entry name" value="DUF418"/>
    <property type="match status" value="1"/>
</dbReference>
<evidence type="ECO:0000313" key="3">
    <source>
        <dbReference type="EMBL" id="WAC12641.1"/>
    </source>
</evidence>
<protein>
    <submittedName>
        <fullName evidence="3">DUF418 domain-containing protein</fullName>
    </submittedName>
</protein>
<proteinExistence type="predicted"/>
<feature type="transmembrane region" description="Helical" evidence="1">
    <location>
        <begin position="145"/>
        <end position="167"/>
    </location>
</feature>
<feature type="transmembrane region" description="Helical" evidence="1">
    <location>
        <begin position="107"/>
        <end position="138"/>
    </location>
</feature>
<keyword evidence="1" id="KW-0812">Transmembrane</keyword>
<dbReference type="PANTHER" id="PTHR30590">
    <property type="entry name" value="INNER MEMBRANE PROTEIN"/>
    <property type="match status" value="1"/>
</dbReference>
<feature type="transmembrane region" description="Helical" evidence="1">
    <location>
        <begin position="285"/>
        <end position="310"/>
    </location>
</feature>
<feature type="transmembrane region" description="Helical" evidence="1">
    <location>
        <begin position="362"/>
        <end position="382"/>
    </location>
</feature>
<dbReference type="InterPro" id="IPR052529">
    <property type="entry name" value="Bact_Transport_Assoc"/>
</dbReference>
<gene>
    <name evidence="3" type="ORF">ON006_01490</name>
</gene>
<feature type="transmembrane region" description="Helical" evidence="1">
    <location>
        <begin position="330"/>
        <end position="350"/>
    </location>
</feature>
<dbReference type="KEGG" id="dpf:ON006_01490"/>
<dbReference type="PANTHER" id="PTHR30590:SF2">
    <property type="entry name" value="INNER MEMBRANE PROTEIN"/>
    <property type="match status" value="1"/>
</dbReference>
<dbReference type="RefSeq" id="WP_244823341.1">
    <property type="nucleotide sequence ID" value="NZ_CP112998.1"/>
</dbReference>
<dbReference type="InterPro" id="IPR007349">
    <property type="entry name" value="DUF418"/>
</dbReference>
<organism evidence="3 4">
    <name type="scientific">Dyadobacter pollutisoli</name>
    <dbReference type="NCBI Taxonomy" id="2910158"/>
    <lineage>
        <taxon>Bacteria</taxon>
        <taxon>Pseudomonadati</taxon>
        <taxon>Bacteroidota</taxon>
        <taxon>Cytophagia</taxon>
        <taxon>Cytophagales</taxon>
        <taxon>Spirosomataceae</taxon>
        <taxon>Dyadobacter</taxon>
    </lineage>
</organism>
<dbReference type="Proteomes" id="UP001164653">
    <property type="component" value="Chromosome"/>
</dbReference>
<accession>A0A9E8NDR2</accession>
<feature type="transmembrane region" description="Helical" evidence="1">
    <location>
        <begin position="253"/>
        <end position="273"/>
    </location>
</feature>
<keyword evidence="1" id="KW-1133">Transmembrane helix</keyword>
<feature type="transmembrane region" description="Helical" evidence="1">
    <location>
        <begin position="20"/>
        <end position="42"/>
    </location>
</feature>
<evidence type="ECO:0000256" key="1">
    <source>
        <dbReference type="SAM" id="Phobius"/>
    </source>
</evidence>
<evidence type="ECO:0000313" key="4">
    <source>
        <dbReference type="Proteomes" id="UP001164653"/>
    </source>
</evidence>
<name>A0A9E8NDR2_9BACT</name>
<dbReference type="EMBL" id="CP112998">
    <property type="protein sequence ID" value="WAC12641.1"/>
    <property type="molecule type" value="Genomic_DNA"/>
</dbReference>
<keyword evidence="4" id="KW-1185">Reference proteome</keyword>
<feature type="domain" description="DUF418" evidence="2">
    <location>
        <begin position="236"/>
        <end position="398"/>
    </location>
</feature>
<reference evidence="3" key="1">
    <citation type="submission" date="2022-11" db="EMBL/GenBank/DDBJ databases">
        <title>Dyadobacter pollutisoli sp. nov., isolated from plastic dumped soil.</title>
        <authorList>
            <person name="Kim J.M."/>
            <person name="Kim K.R."/>
            <person name="Lee J.K."/>
            <person name="Hao L."/>
            <person name="Jeon C.O."/>
        </authorList>
    </citation>
    <scope>NUCLEOTIDE SEQUENCE</scope>
    <source>
        <strain evidence="3">U1</strain>
    </source>
</reference>
<dbReference type="AlphaFoldDB" id="A0A9E8NDR2"/>
<feature type="transmembrane region" description="Helical" evidence="1">
    <location>
        <begin position="71"/>
        <end position="87"/>
    </location>
</feature>
<keyword evidence="1" id="KW-0472">Membrane</keyword>